<dbReference type="InterPro" id="IPR033162">
    <property type="entry name" value="TBCD"/>
</dbReference>
<organism evidence="6 7">
    <name type="scientific">Patella caerulea</name>
    <name type="common">Rayed Mediterranean limpet</name>
    <dbReference type="NCBI Taxonomy" id="87958"/>
    <lineage>
        <taxon>Eukaryota</taxon>
        <taxon>Metazoa</taxon>
        <taxon>Spiralia</taxon>
        <taxon>Lophotrochozoa</taxon>
        <taxon>Mollusca</taxon>
        <taxon>Gastropoda</taxon>
        <taxon>Patellogastropoda</taxon>
        <taxon>Patelloidea</taxon>
        <taxon>Patellidae</taxon>
        <taxon>Patella</taxon>
    </lineage>
</organism>
<comment type="caution">
    <text evidence="6">The sequence shown here is derived from an EMBL/GenBank/DDBJ whole genome shotgun (WGS) entry which is preliminary data.</text>
</comment>
<dbReference type="GO" id="GO:0034333">
    <property type="term" value="P:adherens junction assembly"/>
    <property type="evidence" value="ECO:0007669"/>
    <property type="project" value="TreeGrafter"/>
</dbReference>
<dbReference type="Pfam" id="PF23579">
    <property type="entry name" value="ARM_TBCD"/>
    <property type="match status" value="1"/>
</dbReference>
<comment type="similarity">
    <text evidence="1">Belongs to the TBCD family.</text>
</comment>
<name>A0AAN8J9W0_PATCE</name>
<keyword evidence="3" id="KW-0143">Chaperone</keyword>
<accession>A0AAN8J9W0</accession>
<evidence type="ECO:0000313" key="7">
    <source>
        <dbReference type="Proteomes" id="UP001347796"/>
    </source>
</evidence>
<dbReference type="GO" id="GO:0048487">
    <property type="term" value="F:beta-tubulin binding"/>
    <property type="evidence" value="ECO:0007669"/>
    <property type="project" value="InterPro"/>
</dbReference>
<dbReference type="GO" id="GO:0070830">
    <property type="term" value="P:bicellular tight junction assembly"/>
    <property type="evidence" value="ECO:0007669"/>
    <property type="project" value="TreeGrafter"/>
</dbReference>
<dbReference type="GO" id="GO:0007021">
    <property type="term" value="P:tubulin complex assembly"/>
    <property type="evidence" value="ECO:0007669"/>
    <property type="project" value="InterPro"/>
</dbReference>
<feature type="domain" description="Tubulin-folding cofactor D ARM repeats" evidence="5">
    <location>
        <begin position="286"/>
        <end position="521"/>
    </location>
</feature>
<dbReference type="EMBL" id="JAZGQO010000014">
    <property type="protein sequence ID" value="KAK6170899.1"/>
    <property type="molecule type" value="Genomic_DNA"/>
</dbReference>
<dbReference type="GO" id="GO:0016328">
    <property type="term" value="C:lateral plasma membrane"/>
    <property type="evidence" value="ECO:0007669"/>
    <property type="project" value="TreeGrafter"/>
</dbReference>
<dbReference type="InterPro" id="IPR016024">
    <property type="entry name" value="ARM-type_fold"/>
</dbReference>
<evidence type="ECO:0000256" key="2">
    <source>
        <dbReference type="ARBA" id="ARBA00015003"/>
    </source>
</evidence>
<dbReference type="PANTHER" id="PTHR12658:SF0">
    <property type="entry name" value="TUBULIN-SPECIFIC CHAPERONE D"/>
    <property type="match status" value="1"/>
</dbReference>
<dbReference type="Pfam" id="PF25767">
    <property type="entry name" value="ARM_TBCD_2nd"/>
    <property type="match status" value="1"/>
</dbReference>
<dbReference type="GO" id="GO:0000226">
    <property type="term" value="P:microtubule cytoskeleton organization"/>
    <property type="evidence" value="ECO:0007669"/>
    <property type="project" value="TreeGrafter"/>
</dbReference>
<evidence type="ECO:0000313" key="6">
    <source>
        <dbReference type="EMBL" id="KAK6170899.1"/>
    </source>
</evidence>
<reference evidence="6 7" key="1">
    <citation type="submission" date="2024-01" db="EMBL/GenBank/DDBJ databases">
        <title>The genome of the rayed Mediterranean limpet Patella caerulea (Linnaeus, 1758).</title>
        <authorList>
            <person name="Anh-Thu Weber A."/>
            <person name="Halstead-Nussloch G."/>
        </authorList>
    </citation>
    <scope>NUCLEOTIDE SEQUENCE [LARGE SCALE GENOMIC DNA]</scope>
    <source>
        <strain evidence="6">AATW-2023a</strain>
        <tissue evidence="6">Whole specimen</tissue>
    </source>
</reference>
<dbReference type="AlphaFoldDB" id="A0AAN8J9W0"/>
<evidence type="ECO:0000256" key="1">
    <source>
        <dbReference type="ARBA" id="ARBA00006853"/>
    </source>
</evidence>
<dbReference type="SUPFAM" id="SSF48371">
    <property type="entry name" value="ARM repeat"/>
    <property type="match status" value="2"/>
</dbReference>
<dbReference type="Pfam" id="PF12612">
    <property type="entry name" value="TFCD_C"/>
    <property type="match status" value="1"/>
</dbReference>
<protein>
    <recommendedName>
        <fullName evidence="2">Tubulin-specific chaperone D</fullName>
    </recommendedName>
</protein>
<sequence>MAVDKVDMQNPDDIENTSDCCFHEEFKDLAEVKDLISKLPDNYNEQTKRELSFERITQIVDYYQAQPHLIDPHIESILSDLLKITRSNDSPPELINEAFKYVYLITKMRGYKVIVRFLPHEVADVEPVMALLVKQDPTDFTCWETRYIILLWMSMLCKIPFDLTRLDASGKAGQKEPIMDRIYKLGERYLTVNDKSRDAAAFMMSHFVTRPDVSKVKLSPFLDWALQTLREADCETMLGINKACGVLSTIALLYKHGKREDMLQYAPKVLDGISECNLKEKENSILRKIAIKVTQRLGLTFLKTQVISWRYNRGNRSLASNLQSKKDEAVGNQQINTIQDDEEHEDIPESIEEILGELLEGLRDRDTIVRWSAAKGIGRVTGRLPRSLADEVVESVLQLFTLQETDGAWHGGCLAIAELGRRGLLLPERLPTVVPVVLKALAYDERKGNFSVGSHVRDAACYVCWSFARAYEPEEIKPFVNRIANGLIIATIFDREVNVRKAASAAFQENVGRQGIFPHGIDIVTTADYFVVGNRSQCYLEISVYIAQFEEYTESLVNHLVNVKISHWDSAIRELSAEALYNLTATCPQYMIKTALPTILSRTASIDLFMRHGAVLAAAYITHALYDYALQNKQKIQDILDETILDELADIALKLQNANLFKGLGGELMRKAVCCLINKLSISEIPVHGRPIVDLWQDIIDDCLLHVEPEVQASAVDALPTMISEYYISEEIILQQKQDEIIKRYLNYLNSSTQTIRCGFSLALGSLPKAMLNGRLRAVLDGLIKTSQIVSGQEAMAESRRDAIKAITSICKTVGVEENGSCDIVLTKDNIPQIYEAFLAAMLDYTLDSRGDVGAWVREASMSGLLELTILVVNTAPNLITPNICEKMFGCLVQQCCEKIDRTRAHAGNIFYQLLYLNPSVPNIPHKEFLLKVFSQSNFNTAGLDQINWAAPSVTFPLFIKLLEVPVYTYRVLVGTCVSVGGLTESLVQNSSQSLFHYINSVEKDQSKLKHFCDTLLQIYSDYLKVNRVSIPLLKMTDQLLSRASLDKYLYFEGCTMSVSLCECVKREIQRSADPQKLMASADVFCGLLPFEEARKKVLFQLMVFLCHRYPRVRKTTANKLYEALLMYDDVISDEIIDEVQSTLCDTDWDLPVDQLRPIRNNLCDLMGVTKPVIKSQTAGTS</sequence>
<evidence type="ECO:0000259" key="4">
    <source>
        <dbReference type="Pfam" id="PF12612"/>
    </source>
</evidence>
<evidence type="ECO:0000256" key="3">
    <source>
        <dbReference type="ARBA" id="ARBA00023186"/>
    </source>
</evidence>
<evidence type="ECO:0000259" key="5">
    <source>
        <dbReference type="Pfam" id="PF25767"/>
    </source>
</evidence>
<dbReference type="GO" id="GO:0007023">
    <property type="term" value="P:post-chaperonin tubulin folding pathway"/>
    <property type="evidence" value="ECO:0007669"/>
    <property type="project" value="InterPro"/>
</dbReference>
<gene>
    <name evidence="6" type="ORF">SNE40_019185</name>
</gene>
<feature type="domain" description="Tubulin-folding cofactor D C-terminal" evidence="4">
    <location>
        <begin position="887"/>
        <end position="1077"/>
    </location>
</feature>
<dbReference type="Gene3D" id="1.25.10.10">
    <property type="entry name" value="Leucine-rich Repeat Variant"/>
    <property type="match status" value="2"/>
</dbReference>
<dbReference type="InterPro" id="IPR011989">
    <property type="entry name" value="ARM-like"/>
</dbReference>
<dbReference type="GO" id="GO:0005096">
    <property type="term" value="F:GTPase activator activity"/>
    <property type="evidence" value="ECO:0007669"/>
    <property type="project" value="InterPro"/>
</dbReference>
<dbReference type="InterPro" id="IPR022577">
    <property type="entry name" value="TBCD_C"/>
</dbReference>
<keyword evidence="7" id="KW-1185">Reference proteome</keyword>
<dbReference type="PANTHER" id="PTHR12658">
    <property type="entry name" value="BETA-TUBULIN COFACTOR D"/>
    <property type="match status" value="1"/>
</dbReference>
<proteinExistence type="inferred from homology"/>
<dbReference type="Proteomes" id="UP001347796">
    <property type="component" value="Unassembled WGS sequence"/>
</dbReference>
<dbReference type="InterPro" id="IPR058033">
    <property type="entry name" value="ARM_TBCD_2nd"/>
</dbReference>